<dbReference type="SUPFAM" id="SSF53098">
    <property type="entry name" value="Ribonuclease H-like"/>
    <property type="match status" value="1"/>
</dbReference>
<dbReference type="Proteomes" id="UP000257109">
    <property type="component" value="Unassembled WGS sequence"/>
</dbReference>
<keyword evidence="3" id="KW-0472">Membrane</keyword>
<dbReference type="Gene3D" id="3.30.420.10">
    <property type="entry name" value="Ribonuclease H-like superfamily/Ribonuclease H"/>
    <property type="match status" value="1"/>
</dbReference>
<feature type="domain" description="PXA" evidence="4">
    <location>
        <begin position="102"/>
        <end position="285"/>
    </location>
</feature>
<accession>A0A371GNF6</accession>
<dbReference type="InterPro" id="IPR036397">
    <property type="entry name" value="RNaseH_sf"/>
</dbReference>
<dbReference type="SMART" id="SM00313">
    <property type="entry name" value="PXA"/>
    <property type="match status" value="1"/>
</dbReference>
<dbReference type="PROSITE" id="PS51207">
    <property type="entry name" value="PXA"/>
    <property type="match status" value="1"/>
</dbReference>
<evidence type="ECO:0000313" key="5">
    <source>
        <dbReference type="EMBL" id="RDX92044.1"/>
    </source>
</evidence>
<comment type="caution">
    <text evidence="5">The sequence shown here is derived from an EMBL/GenBank/DDBJ whole genome shotgun (WGS) entry which is preliminary data.</text>
</comment>
<dbReference type="OrthoDB" id="120967at2759"/>
<proteinExistence type="predicted"/>
<evidence type="ECO:0000259" key="4">
    <source>
        <dbReference type="PROSITE" id="PS51207"/>
    </source>
</evidence>
<keyword evidence="2" id="KW-0963">Cytoplasm</keyword>
<keyword evidence="6" id="KW-1185">Reference proteome</keyword>
<dbReference type="Pfam" id="PF02194">
    <property type="entry name" value="PXA"/>
    <property type="match status" value="1"/>
</dbReference>
<comment type="subcellular location">
    <subcellularLocation>
        <location evidence="1">Cytoplasm</location>
    </subcellularLocation>
</comment>
<keyword evidence="3" id="KW-1133">Transmembrane helix</keyword>
<dbReference type="GO" id="GO:0005737">
    <property type="term" value="C:cytoplasm"/>
    <property type="evidence" value="ECO:0007669"/>
    <property type="project" value="UniProtKB-SubCell"/>
</dbReference>
<evidence type="ECO:0000256" key="1">
    <source>
        <dbReference type="ARBA" id="ARBA00004496"/>
    </source>
</evidence>
<evidence type="ECO:0000256" key="3">
    <source>
        <dbReference type="SAM" id="Phobius"/>
    </source>
</evidence>
<dbReference type="InterPro" id="IPR012337">
    <property type="entry name" value="RNaseH-like_sf"/>
</dbReference>
<dbReference type="PANTHER" id="PTHR22999">
    <property type="entry name" value="PX SERINE/THREONINE KINASE PXK"/>
    <property type="match status" value="1"/>
</dbReference>
<evidence type="ECO:0000256" key="2">
    <source>
        <dbReference type="ARBA" id="ARBA00022490"/>
    </source>
</evidence>
<reference evidence="5" key="1">
    <citation type="submission" date="2018-05" db="EMBL/GenBank/DDBJ databases">
        <title>Draft genome of Mucuna pruriens seed.</title>
        <authorList>
            <person name="Nnadi N.E."/>
            <person name="Vos R."/>
            <person name="Hasami M.H."/>
            <person name="Devisetty U.K."/>
            <person name="Aguiy J.C."/>
        </authorList>
    </citation>
    <scope>NUCLEOTIDE SEQUENCE [LARGE SCALE GENOMIC DNA]</scope>
    <source>
        <strain evidence="5">JCA_2017</strain>
    </source>
</reference>
<dbReference type="InterPro" id="IPR051837">
    <property type="entry name" value="SortingNexin/PXDomain-PKLike"/>
</dbReference>
<dbReference type="InterPro" id="IPR003114">
    <property type="entry name" value="Phox_assoc"/>
</dbReference>
<gene>
    <name evidence="5" type="primary">Snx13</name>
    <name evidence="5" type="ORF">CR513_25888</name>
</gene>
<dbReference type="GO" id="GO:0003676">
    <property type="term" value="F:nucleic acid binding"/>
    <property type="evidence" value="ECO:0007669"/>
    <property type="project" value="InterPro"/>
</dbReference>
<organism evidence="5 6">
    <name type="scientific">Mucuna pruriens</name>
    <name type="common">Velvet bean</name>
    <name type="synonym">Dolichos pruriens</name>
    <dbReference type="NCBI Taxonomy" id="157652"/>
    <lineage>
        <taxon>Eukaryota</taxon>
        <taxon>Viridiplantae</taxon>
        <taxon>Streptophyta</taxon>
        <taxon>Embryophyta</taxon>
        <taxon>Tracheophyta</taxon>
        <taxon>Spermatophyta</taxon>
        <taxon>Magnoliopsida</taxon>
        <taxon>eudicotyledons</taxon>
        <taxon>Gunneridae</taxon>
        <taxon>Pentapetalae</taxon>
        <taxon>rosids</taxon>
        <taxon>fabids</taxon>
        <taxon>Fabales</taxon>
        <taxon>Fabaceae</taxon>
        <taxon>Papilionoideae</taxon>
        <taxon>50 kb inversion clade</taxon>
        <taxon>NPAAA clade</taxon>
        <taxon>indigoferoid/millettioid clade</taxon>
        <taxon>Phaseoleae</taxon>
        <taxon>Mucuna</taxon>
    </lineage>
</organism>
<dbReference type="EMBL" id="QJKJ01004964">
    <property type="protein sequence ID" value="RDX92044.1"/>
    <property type="molecule type" value="Genomic_DNA"/>
</dbReference>
<keyword evidence="3" id="KW-0812">Transmembrane</keyword>
<feature type="transmembrane region" description="Helical" evidence="3">
    <location>
        <begin position="12"/>
        <end position="30"/>
    </location>
</feature>
<dbReference type="PANTHER" id="PTHR22999:SF23">
    <property type="entry name" value="SORTING NEXIN-16"/>
    <property type="match status" value="1"/>
</dbReference>
<sequence length="752" mass="86938">MDSVNDLIQEAKLRTLWWALCIFAVSYFLTHTSKSMWMNVPMSILFVSGLRILFNKVEFRWKVERPRPRTYLSHLEKKQLSLSDPRLSSLPPPAKWKRKIDSPAVEAAMSDFIDKILKDFVVDLWYSEITPDSEFPEQIRAIIMDVLAEISGRVKEVNLVDLLTRDLVDLVGDHLELFRRNQAVIGVDVMKTLSSEERDERLKFNLLNSKELHPALISPESEYKVLQRLMSAVLATVLRQQEAQSPVIRSIARELLTCLVMQPIMNLASPGYVDHDNIYYIEGLLHSRFKSLLKSYLWVTWLTTDHMTPLSKYFSTYSPCPNNKKITTADDTLLTEIQIIPSITLKYVLHVLKLSTNLVSIQKLSNDCIVNFHNRGGRLGVLEKGMTFIFLRSHMCLLPKKPISFIHLGHPSFEIIEVMFPSLFSGIKIECLQCDICEIAKHNNQKSTFPFYLVRTDVWGSSPIPNVSGARWLVVFVDDCTQKLRSNNGKEYFNQVITLFCQKEGIIHESCFQTLKKNGIGERKNRHLLDQTCFKKMFQKVFGGKLFSQQHILLIEYPLESWDLKVLWMYFPSFCPNLSTSSKLPPKIFGRVSFVHVHGQHRGKLDPRALKGRVLGKIRRFILKHSSFPLLSKILKMNLTKRFALKHLFVLSTLKPENDTRFEKNLVYTRRSKVVLESTHLRDQSISFESNILPTSPNEIEISNLDDDLYVPISLRKETRKCTPKPLYPFSDYLSFHKFSPTCKPKLNLNSH</sequence>
<name>A0A371GNF6_MUCPR</name>
<dbReference type="STRING" id="157652.A0A371GNF6"/>
<evidence type="ECO:0000313" key="6">
    <source>
        <dbReference type="Proteomes" id="UP000257109"/>
    </source>
</evidence>
<protein>
    <submittedName>
        <fullName evidence="5">Sorting nexin-13</fullName>
    </submittedName>
</protein>
<dbReference type="AlphaFoldDB" id="A0A371GNF6"/>